<dbReference type="Pfam" id="PF07714">
    <property type="entry name" value="PK_Tyr_Ser-Thr"/>
    <property type="match status" value="2"/>
</dbReference>
<dbReference type="GO" id="GO:0005524">
    <property type="term" value="F:ATP binding"/>
    <property type="evidence" value="ECO:0007669"/>
    <property type="project" value="UniProtKB-KW"/>
</dbReference>
<dbReference type="InterPro" id="IPR011009">
    <property type="entry name" value="Kinase-like_dom_sf"/>
</dbReference>
<dbReference type="PANTHER" id="PTHR24418">
    <property type="entry name" value="TYROSINE-PROTEIN KINASE"/>
    <property type="match status" value="1"/>
</dbReference>
<dbReference type="Gene3D" id="1.10.510.10">
    <property type="entry name" value="Transferase(Phosphotransferase) domain 1"/>
    <property type="match status" value="3"/>
</dbReference>
<evidence type="ECO:0000313" key="4">
    <source>
        <dbReference type="EnsemblMetazoa" id="XP_038072972.1"/>
    </source>
</evidence>
<dbReference type="InterPro" id="IPR001245">
    <property type="entry name" value="Ser-Thr/Tyr_kinase_cat_dom"/>
</dbReference>
<proteinExistence type="predicted"/>
<keyword evidence="2" id="KW-0067">ATP-binding</keyword>
<reference evidence="4" key="1">
    <citation type="submission" date="2022-11" db="UniProtKB">
        <authorList>
            <consortium name="EnsemblMetazoa"/>
        </authorList>
    </citation>
    <scope>IDENTIFICATION</scope>
</reference>
<keyword evidence="5" id="KW-1185">Reference proteome</keyword>
<dbReference type="PROSITE" id="PS50011">
    <property type="entry name" value="PROTEIN_KINASE_DOM"/>
    <property type="match status" value="1"/>
</dbReference>
<dbReference type="PRINTS" id="PR00109">
    <property type="entry name" value="TYRKINASE"/>
</dbReference>
<dbReference type="OrthoDB" id="28230at2759"/>
<protein>
    <recommendedName>
        <fullName evidence="3">Protein kinase domain-containing protein</fullName>
    </recommendedName>
</protein>
<dbReference type="InterPro" id="IPR050198">
    <property type="entry name" value="Non-receptor_tyrosine_kinases"/>
</dbReference>
<dbReference type="PIRSF" id="PIRSF000654">
    <property type="entry name" value="Integrin-linked_kinase"/>
    <property type="match status" value="1"/>
</dbReference>
<dbReference type="Proteomes" id="UP000887568">
    <property type="component" value="Unplaced"/>
</dbReference>
<dbReference type="AlphaFoldDB" id="A0A914BC10"/>
<name>A0A914BC10_PATMI</name>
<dbReference type="SUPFAM" id="SSF56112">
    <property type="entry name" value="Protein kinase-like (PK-like)"/>
    <property type="match status" value="2"/>
</dbReference>
<dbReference type="EnsemblMetazoa" id="XM_038217044.1">
    <property type="protein sequence ID" value="XP_038072972.1"/>
    <property type="gene ID" value="LOC119741292"/>
</dbReference>
<keyword evidence="1" id="KW-0547">Nucleotide-binding</keyword>
<evidence type="ECO:0000256" key="1">
    <source>
        <dbReference type="ARBA" id="ARBA00022741"/>
    </source>
</evidence>
<dbReference type="GO" id="GO:0004672">
    <property type="term" value="F:protein kinase activity"/>
    <property type="evidence" value="ECO:0007669"/>
    <property type="project" value="InterPro"/>
</dbReference>
<dbReference type="GeneID" id="119741292"/>
<organism evidence="4 5">
    <name type="scientific">Patiria miniata</name>
    <name type="common">Bat star</name>
    <name type="synonym">Asterina miniata</name>
    <dbReference type="NCBI Taxonomy" id="46514"/>
    <lineage>
        <taxon>Eukaryota</taxon>
        <taxon>Metazoa</taxon>
        <taxon>Echinodermata</taxon>
        <taxon>Eleutherozoa</taxon>
        <taxon>Asterozoa</taxon>
        <taxon>Asteroidea</taxon>
        <taxon>Valvatacea</taxon>
        <taxon>Valvatida</taxon>
        <taxon>Asterinidae</taxon>
        <taxon>Patiria</taxon>
    </lineage>
</organism>
<sequence>MDGLIPVAIKTSGENNVLPLGLLLEASILVELRHPNICQTNERMYIVTEWVSGGSLADYLQEYDPDLPDLYEIGAQFEDIRFFRNPPRGLTDEAVLEMVTHGYRMLKMQECPDSLYNLMLKCWDKDASARLTFKFLHFCLDLSSCWDRNSIRVFPVKWAAPETFMHGRVSTKSDVWSFGVLLTELVTHGCIPYPGMSNKDVMDEIQHGYRMPKMADCPQTLYKLMLNCWDKDPAARHTFEFMYSYLDHCFVSTKPDC</sequence>
<accession>A0A914BC10</accession>
<dbReference type="InterPro" id="IPR000719">
    <property type="entry name" value="Prot_kinase_dom"/>
</dbReference>
<evidence type="ECO:0000259" key="3">
    <source>
        <dbReference type="PROSITE" id="PS50011"/>
    </source>
</evidence>
<feature type="domain" description="Protein kinase" evidence="3">
    <location>
        <begin position="1"/>
        <end position="251"/>
    </location>
</feature>
<evidence type="ECO:0000256" key="2">
    <source>
        <dbReference type="ARBA" id="ARBA00022840"/>
    </source>
</evidence>
<dbReference type="RefSeq" id="XP_038072972.1">
    <property type="nucleotide sequence ID" value="XM_038217044.1"/>
</dbReference>
<evidence type="ECO:0000313" key="5">
    <source>
        <dbReference type="Proteomes" id="UP000887568"/>
    </source>
</evidence>